<dbReference type="PANTHER" id="PTHR36117:SF3">
    <property type="entry name" value="4-HYDROXYPHENYLACETATE 3-MONOOXYGENASE-RELATED"/>
    <property type="match status" value="1"/>
</dbReference>
<dbReference type="RefSeq" id="WP_048474271.1">
    <property type="nucleotide sequence ID" value="NZ_JYNL01000071.1"/>
</dbReference>
<gene>
    <name evidence="6" type="primary">tftD_5</name>
    <name evidence="6" type="ORF">MCHLDSM_07332</name>
</gene>
<reference evidence="6 7" key="1">
    <citation type="journal article" date="2015" name="Genome Biol. Evol.">
        <title>Characterization of Three Mycobacterium spp. with Potential Use in Bioremediation by Genome Sequencing and Comparative Genomics.</title>
        <authorList>
            <person name="Das S."/>
            <person name="Pettersson B.M."/>
            <person name="Behra P.R."/>
            <person name="Ramesh M."/>
            <person name="Dasgupta S."/>
            <person name="Bhattacharya A."/>
            <person name="Kirsebom L.A."/>
        </authorList>
    </citation>
    <scope>NUCLEOTIDE SEQUENCE [LARGE SCALE GENOMIC DNA]</scope>
    <source>
        <strain evidence="6 7">DSM 43826</strain>
    </source>
</reference>
<dbReference type="Pfam" id="PF03241">
    <property type="entry name" value="HpaB"/>
    <property type="match status" value="1"/>
</dbReference>
<name>A0A0J6VBS2_9MYCO</name>
<dbReference type="Proteomes" id="UP000036513">
    <property type="component" value="Unassembled WGS sequence"/>
</dbReference>
<dbReference type="PANTHER" id="PTHR36117">
    <property type="entry name" value="4-HYDROXYPHENYLACETATE 3-MONOOXYGENASE-RELATED"/>
    <property type="match status" value="1"/>
</dbReference>
<evidence type="ECO:0000313" key="6">
    <source>
        <dbReference type="EMBL" id="KMO66988.1"/>
    </source>
</evidence>
<protein>
    <submittedName>
        <fullName evidence="6">FADH(2)-dependent monooxygenase TftD</fullName>
        <ecNumber evidence="6">1.14.14.-</ecNumber>
    </submittedName>
</protein>
<dbReference type="InterPro" id="IPR046373">
    <property type="entry name" value="Acyl-CoA_Oxase/DH_mid-dom_sf"/>
</dbReference>
<keyword evidence="1" id="KW-0285">Flavoprotein</keyword>
<dbReference type="Gene3D" id="1.10.3140.10">
    <property type="entry name" value="4-hydroxybutyryl-coa dehydratase, domain 1"/>
    <property type="match status" value="1"/>
</dbReference>
<dbReference type="PATRIC" id="fig|37916.4.peg.7363"/>
<dbReference type="GO" id="GO:0016627">
    <property type="term" value="F:oxidoreductase activity, acting on the CH-CH group of donors"/>
    <property type="evidence" value="ECO:0007669"/>
    <property type="project" value="InterPro"/>
</dbReference>
<dbReference type="SMR" id="A0A0J6VBS2"/>
<sequence>MIRTGEQFLESLRDGRVVYVGGELIDDVTTHPKTRAQAARLAEFYDLHHKPELQDIMTFVDEDGERRSMMWYRHVNAEELTRKRHYLETVIKKLGAGSTPRTPAANNYCLLTYADDPQPWSDQSIGTDGRDLTVGIREFYQMVSDNDYNCALAFIDPQVDRSKDRTQVDSPALRIVSTNDEGIIVRGVKAVATGVPFADFLHMGVFVRPGMPGEEVIYGAIPVNAPGITVISRETTVKDDPVNHPLASQGDELDCTVLFEDVLIPWKYVFHIGNPQHAALYPQRVFDWVHYEALVRQMVRAELMVGLAMLMTAHIGTYQIPPVQVRLAKLVEFHQALRAFVIASENQGFLSPSGLYKPDVLLFNMGRAYYLDHVRTVVGEVIDLAGRASLLFPSEEQWNVPALHDWLEQLHTGATGSPHDRLQISRAIRDLFLTDWGDRLTTFEQFNGSPILTIRTLTMKRADMSPTGSITELAREICGIASGEADNTYEKQAEYARRLDSATAR</sequence>
<evidence type="ECO:0000256" key="2">
    <source>
        <dbReference type="ARBA" id="ARBA00022827"/>
    </source>
</evidence>
<accession>A0A0J6VBS2</accession>
<dbReference type="Gene3D" id="2.40.110.10">
    <property type="entry name" value="Butyryl-CoA Dehydrogenase, subunit A, domain 2"/>
    <property type="match status" value="1"/>
</dbReference>
<dbReference type="SUPFAM" id="SSF47203">
    <property type="entry name" value="Acyl-CoA dehydrogenase C-terminal domain-like"/>
    <property type="match status" value="1"/>
</dbReference>
<dbReference type="Gene3D" id="1.20.140.10">
    <property type="entry name" value="Butyryl-CoA Dehydrogenase, subunit A, domain 3"/>
    <property type="match status" value="1"/>
</dbReference>
<dbReference type="AlphaFoldDB" id="A0A0J6VBS2"/>
<dbReference type="SUPFAM" id="SSF56645">
    <property type="entry name" value="Acyl-CoA dehydrogenase NM domain-like"/>
    <property type="match status" value="1"/>
</dbReference>
<keyword evidence="7" id="KW-1185">Reference proteome</keyword>
<evidence type="ECO:0000313" key="7">
    <source>
        <dbReference type="Proteomes" id="UP000036513"/>
    </source>
</evidence>
<dbReference type="Pfam" id="PF11794">
    <property type="entry name" value="HpaB_N"/>
    <property type="match status" value="1"/>
</dbReference>
<dbReference type="InterPro" id="IPR009100">
    <property type="entry name" value="AcylCoA_DH/oxidase_NM_dom_sf"/>
</dbReference>
<evidence type="ECO:0000259" key="4">
    <source>
        <dbReference type="Pfam" id="PF03241"/>
    </source>
</evidence>
<dbReference type="STRING" id="37916.MCHLDSM_07332"/>
<evidence type="ECO:0000259" key="5">
    <source>
        <dbReference type="Pfam" id="PF11794"/>
    </source>
</evidence>
<dbReference type="InterPro" id="IPR024719">
    <property type="entry name" value="HpaB/PvcC/4-BUDH_C"/>
</dbReference>
<dbReference type="GO" id="GO:0004497">
    <property type="term" value="F:monooxygenase activity"/>
    <property type="evidence" value="ECO:0007669"/>
    <property type="project" value="UniProtKB-KW"/>
</dbReference>
<feature type="domain" description="HpaB/PvcC/4-BUDH N-terminal" evidence="5">
    <location>
        <begin position="4"/>
        <end position="270"/>
    </location>
</feature>
<dbReference type="InterPro" id="IPR024674">
    <property type="entry name" value="HpaB/PvcC/4-BUDH_N"/>
</dbReference>
<keyword evidence="2" id="KW-0274">FAD</keyword>
<feature type="domain" description="HpaB/PvcC/4-BUDH C-terminal" evidence="4">
    <location>
        <begin position="287"/>
        <end position="466"/>
    </location>
</feature>
<evidence type="ECO:0000256" key="3">
    <source>
        <dbReference type="ARBA" id="ARBA00023002"/>
    </source>
</evidence>
<keyword evidence="6" id="KW-0503">Monooxygenase</keyword>
<dbReference type="InterPro" id="IPR036250">
    <property type="entry name" value="AcylCo_DH-like_C"/>
</dbReference>
<evidence type="ECO:0000256" key="1">
    <source>
        <dbReference type="ARBA" id="ARBA00022630"/>
    </source>
</evidence>
<dbReference type="EMBL" id="JYNL01000071">
    <property type="protein sequence ID" value="KMO66988.1"/>
    <property type="molecule type" value="Genomic_DNA"/>
</dbReference>
<comment type="caution">
    <text evidence="6">The sequence shown here is derived from an EMBL/GenBank/DDBJ whole genome shotgun (WGS) entry which is preliminary data.</text>
</comment>
<proteinExistence type="predicted"/>
<dbReference type="InterPro" id="IPR004925">
    <property type="entry name" value="HpaB/PvcC/4-BUDH"/>
</dbReference>
<organism evidence="6 7">
    <name type="scientific">Mycolicibacterium chlorophenolicum</name>
    <dbReference type="NCBI Taxonomy" id="37916"/>
    <lineage>
        <taxon>Bacteria</taxon>
        <taxon>Bacillati</taxon>
        <taxon>Actinomycetota</taxon>
        <taxon>Actinomycetes</taxon>
        <taxon>Mycobacteriales</taxon>
        <taxon>Mycobacteriaceae</taxon>
        <taxon>Mycolicibacterium</taxon>
    </lineage>
</organism>
<dbReference type="EC" id="1.14.14.-" evidence="6"/>
<keyword evidence="3 6" id="KW-0560">Oxidoreductase</keyword>